<feature type="compositionally biased region" description="Basic and acidic residues" evidence="2">
    <location>
        <begin position="291"/>
        <end position="308"/>
    </location>
</feature>
<dbReference type="GO" id="GO:0032040">
    <property type="term" value="C:small-subunit processome"/>
    <property type="evidence" value="ECO:0007669"/>
    <property type="project" value="TreeGrafter"/>
</dbReference>
<feature type="region of interest" description="Disordered" evidence="2">
    <location>
        <begin position="262"/>
        <end position="309"/>
    </location>
</feature>
<organism evidence="4 5">
    <name type="scientific">Coprinopsis marcescibilis</name>
    <name type="common">Agaric fungus</name>
    <name type="synonym">Psathyrella marcescibilis</name>
    <dbReference type="NCBI Taxonomy" id="230819"/>
    <lineage>
        <taxon>Eukaryota</taxon>
        <taxon>Fungi</taxon>
        <taxon>Dikarya</taxon>
        <taxon>Basidiomycota</taxon>
        <taxon>Agaricomycotina</taxon>
        <taxon>Agaricomycetes</taxon>
        <taxon>Agaricomycetidae</taxon>
        <taxon>Agaricales</taxon>
        <taxon>Agaricineae</taxon>
        <taxon>Psathyrellaceae</taxon>
        <taxon>Coprinopsis</taxon>
    </lineage>
</organism>
<feature type="domain" description="CCAAT-binding factor" evidence="3">
    <location>
        <begin position="394"/>
        <end position="539"/>
    </location>
</feature>
<reference evidence="4 5" key="1">
    <citation type="journal article" date="2019" name="Nat. Ecol. Evol.">
        <title>Megaphylogeny resolves global patterns of mushroom evolution.</title>
        <authorList>
            <person name="Varga T."/>
            <person name="Krizsan K."/>
            <person name="Foldi C."/>
            <person name="Dima B."/>
            <person name="Sanchez-Garcia M."/>
            <person name="Sanchez-Ramirez S."/>
            <person name="Szollosi G.J."/>
            <person name="Szarkandi J.G."/>
            <person name="Papp V."/>
            <person name="Albert L."/>
            <person name="Andreopoulos W."/>
            <person name="Angelini C."/>
            <person name="Antonin V."/>
            <person name="Barry K.W."/>
            <person name="Bougher N.L."/>
            <person name="Buchanan P."/>
            <person name="Buyck B."/>
            <person name="Bense V."/>
            <person name="Catcheside P."/>
            <person name="Chovatia M."/>
            <person name="Cooper J."/>
            <person name="Damon W."/>
            <person name="Desjardin D."/>
            <person name="Finy P."/>
            <person name="Geml J."/>
            <person name="Haridas S."/>
            <person name="Hughes K."/>
            <person name="Justo A."/>
            <person name="Karasinski D."/>
            <person name="Kautmanova I."/>
            <person name="Kiss B."/>
            <person name="Kocsube S."/>
            <person name="Kotiranta H."/>
            <person name="LaButti K.M."/>
            <person name="Lechner B.E."/>
            <person name="Liimatainen K."/>
            <person name="Lipzen A."/>
            <person name="Lukacs Z."/>
            <person name="Mihaltcheva S."/>
            <person name="Morgado L.N."/>
            <person name="Niskanen T."/>
            <person name="Noordeloos M.E."/>
            <person name="Ohm R.A."/>
            <person name="Ortiz-Santana B."/>
            <person name="Ovrebo C."/>
            <person name="Racz N."/>
            <person name="Riley R."/>
            <person name="Savchenko A."/>
            <person name="Shiryaev A."/>
            <person name="Soop K."/>
            <person name="Spirin V."/>
            <person name="Szebenyi C."/>
            <person name="Tomsovsky M."/>
            <person name="Tulloss R.E."/>
            <person name="Uehling J."/>
            <person name="Grigoriev I.V."/>
            <person name="Vagvolgyi C."/>
            <person name="Papp T."/>
            <person name="Martin F.M."/>
            <person name="Miettinen O."/>
            <person name="Hibbett D.S."/>
            <person name="Nagy L.G."/>
        </authorList>
    </citation>
    <scope>NUCLEOTIDE SEQUENCE [LARGE SCALE GENOMIC DNA]</scope>
    <source>
        <strain evidence="4 5">CBS 121175</strain>
    </source>
</reference>
<proteinExistence type="inferred from homology"/>
<name>A0A5C3KJ46_COPMA</name>
<evidence type="ECO:0000256" key="1">
    <source>
        <dbReference type="ARBA" id="ARBA00007797"/>
    </source>
</evidence>
<dbReference type="GO" id="GO:0030692">
    <property type="term" value="C:Noc4p-Nop14p complex"/>
    <property type="evidence" value="ECO:0007669"/>
    <property type="project" value="TreeGrafter"/>
</dbReference>
<evidence type="ECO:0000256" key="2">
    <source>
        <dbReference type="SAM" id="MobiDB-lite"/>
    </source>
</evidence>
<evidence type="ECO:0000313" key="4">
    <source>
        <dbReference type="EMBL" id="TFK19927.1"/>
    </source>
</evidence>
<dbReference type="InterPro" id="IPR027193">
    <property type="entry name" value="Noc4"/>
</dbReference>
<dbReference type="InterPro" id="IPR005612">
    <property type="entry name" value="CCAAT-binding_factor"/>
</dbReference>
<feature type="compositionally biased region" description="Acidic residues" evidence="2">
    <location>
        <begin position="272"/>
        <end position="290"/>
    </location>
</feature>
<dbReference type="PANTHER" id="PTHR12455:SF0">
    <property type="entry name" value="NUCLEOLAR COMPLEX PROTEIN 4 HOMOLOG"/>
    <property type="match status" value="1"/>
</dbReference>
<protein>
    <submittedName>
        <fullName evidence="4">CBF-domain-containing protein</fullName>
    </submittedName>
</protein>
<dbReference type="EMBL" id="ML210319">
    <property type="protein sequence ID" value="TFK19927.1"/>
    <property type="molecule type" value="Genomic_DNA"/>
</dbReference>
<dbReference type="AlphaFoldDB" id="A0A5C3KJ46"/>
<evidence type="ECO:0000313" key="5">
    <source>
        <dbReference type="Proteomes" id="UP000307440"/>
    </source>
</evidence>
<dbReference type="OrthoDB" id="10263185at2759"/>
<sequence length="613" mass="68931">MAAPLRSLPPATKRRKVEHSHPSASASSSKNTLEQIKKLEEDISKALKNETSLNALADLVHIVLQSKDAGETSKGIYALYRTFVSLVGAGKLALVGGDEAAKKVRAWLWERLNAYADYLVRLMKDEEKILRTSALQILFSLQKHLSSSLSSATSQPQFHVGHFKKIVNGLLLCPASARTKSANDEGTIEPDVLDLFYETWFSVHDDIRWFFLREAATTITRSTSKPSLSTTKNLLSILEKLATFPTEQKELDAWWVPELGSKPPKPKKLRADEDEGDDVAPPAGDEEEEDDWRKFFDEPAPSTDDKKPTATARLHQLTVHQSLHSLASHKAVFTRAWLALLPAVEAAGDREERRALSVRVLNVMHRGVLPHLTRPILAMDWIGNCVDMGGSVGLLALNGLFTLMKEYNLDYPSFYTRLYAFLDRDVLHLKHRARFFRMTDLFLSSTHLPATLLASFIKRLSRLSLNAPPSAVVMIIPFTYNILKKHPALMVMIHRSAEDGADDPYLPTEPNPLSTNALQSSLWELYTHKQHWHASVSTLCKIFEEAFTKPSYAMEDFLDHTYGTLMETDVNRKIKKEPPLAMECDAKVDMFPSGEDEERKAKGGDLVSELWTF</sequence>
<dbReference type="Proteomes" id="UP000307440">
    <property type="component" value="Unassembled WGS sequence"/>
</dbReference>
<gene>
    <name evidence="4" type="ORF">FA15DRAFT_759739</name>
</gene>
<dbReference type="Pfam" id="PF03914">
    <property type="entry name" value="CBF"/>
    <property type="match status" value="1"/>
</dbReference>
<comment type="similarity">
    <text evidence="1">Belongs to the CBF/MAK21 family.</text>
</comment>
<dbReference type="STRING" id="230819.A0A5C3KJ46"/>
<dbReference type="GO" id="GO:0042254">
    <property type="term" value="P:ribosome biogenesis"/>
    <property type="evidence" value="ECO:0007669"/>
    <property type="project" value="InterPro"/>
</dbReference>
<keyword evidence="5" id="KW-1185">Reference proteome</keyword>
<accession>A0A5C3KJ46</accession>
<evidence type="ECO:0000259" key="3">
    <source>
        <dbReference type="Pfam" id="PF03914"/>
    </source>
</evidence>
<feature type="region of interest" description="Disordered" evidence="2">
    <location>
        <begin position="1"/>
        <end position="33"/>
    </location>
</feature>
<dbReference type="PANTHER" id="PTHR12455">
    <property type="entry name" value="NUCLEOLAR COMPLEX PROTEIN 4"/>
    <property type="match status" value="1"/>
</dbReference>